<reference evidence="1 2" key="1">
    <citation type="submission" date="2017-05" db="EMBL/GenBank/DDBJ databases">
        <authorList>
            <person name="Varghese N."/>
            <person name="Submissions S."/>
        </authorList>
    </citation>
    <scope>NUCLEOTIDE SEQUENCE [LARGE SCALE GENOMIC DNA]</scope>
    <source>
        <strain evidence="1 2">DSM 15522</strain>
    </source>
</reference>
<evidence type="ECO:0008006" key="3">
    <source>
        <dbReference type="Google" id="ProtNLM"/>
    </source>
</evidence>
<dbReference type="RefSeq" id="WP_283401123.1">
    <property type="nucleotide sequence ID" value="NZ_FXUB01000007.1"/>
</dbReference>
<keyword evidence="2" id="KW-1185">Reference proteome</keyword>
<evidence type="ECO:0000313" key="1">
    <source>
        <dbReference type="EMBL" id="SMP19503.1"/>
    </source>
</evidence>
<accession>A0ABY1NW32</accession>
<comment type="caution">
    <text evidence="1">The sequence shown here is derived from an EMBL/GenBank/DDBJ whole genome shotgun (WGS) entry which is preliminary data.</text>
</comment>
<dbReference type="EMBL" id="FXUB01000007">
    <property type="protein sequence ID" value="SMP19503.1"/>
    <property type="molecule type" value="Genomic_DNA"/>
</dbReference>
<organism evidence="1 2">
    <name type="scientific">Desulfurobacterium pacificum</name>
    <dbReference type="NCBI Taxonomy" id="240166"/>
    <lineage>
        <taxon>Bacteria</taxon>
        <taxon>Pseudomonadati</taxon>
        <taxon>Aquificota</taxon>
        <taxon>Aquificia</taxon>
        <taxon>Desulfurobacteriales</taxon>
        <taxon>Desulfurobacteriaceae</taxon>
        <taxon>Desulfurobacterium</taxon>
    </lineage>
</organism>
<sequence length="85" mass="10230">MKQMQISLDEELFSLLSEESKRTGKTVSEIMVEKLRKVFKEESVREEKLLRVLGRAFGTWKDKQIDVETFVRELRRGERIDSYRY</sequence>
<gene>
    <name evidence="1" type="ORF">SAMN06265339_1686</name>
</gene>
<dbReference type="Proteomes" id="UP001157911">
    <property type="component" value="Unassembled WGS sequence"/>
</dbReference>
<evidence type="ECO:0000313" key="2">
    <source>
        <dbReference type="Proteomes" id="UP001157911"/>
    </source>
</evidence>
<proteinExistence type="predicted"/>
<name>A0ABY1NW32_9BACT</name>
<protein>
    <recommendedName>
        <fullName evidence="3">Ribbon-helix-helix protein CopG domain-containing protein</fullName>
    </recommendedName>
</protein>